<sequence>MSRRIADSTNAYCQLMRHTSLVKFAIPFLQSLIPIRAERLKQVNGRSRQIALNCFHALERKLNHRPDFSQQYVSTIQEYFDLKQIKEVKGSEEEHTRINAQRQLSISACTVPHHAVIKDDSLTTKMRVVYDASCKTSNGRSLNDILCTGPALQNDLGGVILNWRLHRYVFVADITKMYRCIDMHEEDAQYQRIFWRDEKGLIKEYFLTTVTFGTASAPFTAIRVIHQIASDERERYPLAEHVLKKEIYVDDVQTGHETVDGALRIRNDVIADLQSAGMELKNRVTPVKPLTIPRVELSGVLLCTQLADLIINQLQASHHTISVLYWSDAMIVLYWISGDPRRWKTFVSNRIGAILEASSPSQWRHVLTQENPANKLTPSQLKHHTLWWNGPHWLHLSEEHWPVNPVQSPKSELISGEQSLKHIGAHISYVKRFIFNTRHKKADRLTGPIQVSEFQKALLALVRMVQQEVYSEELSRLRSKKFLSKHNKLSQLSPFLDDDGLMRVKGRLKNALQLSMSQRTPIILPKAHHLTILVIRNAHHNTLHGGVQLTLSTIHQVFWIVNGKQAVKRILRQCVTCFKHRPSPSSQLMGDLPAHRVNPPKRAFEATGVDYTASKAIHLEAVTGMSAQHFLWALQRFIGRRGFCQHLYSDCGTNFISSDKSLKLWTNEFYKGIEETVMTTSVISALTRFMATAACLIHFEATVNAPGAPTQTLSACKIRRDHFNSLWQTVKAAYDICSDCIVGAGESAADKKSILKSKYYQTYSTY</sequence>
<dbReference type="PANTHER" id="PTHR47331:SF8">
    <property type="match status" value="1"/>
</dbReference>
<proteinExistence type="predicted"/>
<gene>
    <name evidence="3" type="primary">LOC139354280</name>
</gene>
<dbReference type="InterPro" id="IPR041588">
    <property type="entry name" value="Integrase_H2C2"/>
</dbReference>
<dbReference type="Gene3D" id="3.30.70.270">
    <property type="match status" value="1"/>
</dbReference>
<name>A0ABM4TXA1_DROSZ</name>
<evidence type="ECO:0000313" key="2">
    <source>
        <dbReference type="Proteomes" id="UP001652628"/>
    </source>
</evidence>
<dbReference type="Pfam" id="PF05380">
    <property type="entry name" value="Peptidase_A17"/>
    <property type="match status" value="1"/>
</dbReference>
<organism evidence="2 3">
    <name type="scientific">Drosophila suzukii</name>
    <name type="common">Spotted-wing drosophila fruit fly</name>
    <dbReference type="NCBI Taxonomy" id="28584"/>
    <lineage>
        <taxon>Eukaryota</taxon>
        <taxon>Metazoa</taxon>
        <taxon>Ecdysozoa</taxon>
        <taxon>Arthropoda</taxon>
        <taxon>Hexapoda</taxon>
        <taxon>Insecta</taxon>
        <taxon>Pterygota</taxon>
        <taxon>Neoptera</taxon>
        <taxon>Endopterygota</taxon>
        <taxon>Diptera</taxon>
        <taxon>Brachycera</taxon>
        <taxon>Muscomorpha</taxon>
        <taxon>Ephydroidea</taxon>
        <taxon>Drosophilidae</taxon>
        <taxon>Drosophila</taxon>
        <taxon>Sophophora</taxon>
    </lineage>
</organism>
<dbReference type="Pfam" id="PF17921">
    <property type="entry name" value="Integrase_H2C2"/>
    <property type="match status" value="1"/>
</dbReference>
<dbReference type="InterPro" id="IPR036397">
    <property type="entry name" value="RNaseH_sf"/>
</dbReference>
<dbReference type="SUPFAM" id="SSF56672">
    <property type="entry name" value="DNA/RNA polymerases"/>
    <property type="match status" value="1"/>
</dbReference>
<keyword evidence="2" id="KW-1185">Reference proteome</keyword>
<feature type="domain" description="Integrase zinc-binding" evidence="1">
    <location>
        <begin position="530"/>
        <end position="582"/>
    </location>
</feature>
<accession>A0ABM4TXA1</accession>
<dbReference type="InterPro" id="IPR043128">
    <property type="entry name" value="Rev_trsase/Diguanyl_cyclase"/>
</dbReference>
<dbReference type="InterPro" id="IPR008042">
    <property type="entry name" value="Retrotrans_Pao"/>
</dbReference>
<evidence type="ECO:0000259" key="1">
    <source>
        <dbReference type="Pfam" id="PF17921"/>
    </source>
</evidence>
<dbReference type="InterPro" id="IPR043502">
    <property type="entry name" value="DNA/RNA_pol_sf"/>
</dbReference>
<evidence type="ECO:0000313" key="3">
    <source>
        <dbReference type="RefSeq" id="XP_070854601.1"/>
    </source>
</evidence>
<protein>
    <recommendedName>
        <fullName evidence="1">Integrase zinc-binding domain-containing protein</fullName>
    </recommendedName>
</protein>
<dbReference type="Gene3D" id="3.30.420.10">
    <property type="entry name" value="Ribonuclease H-like superfamily/Ribonuclease H"/>
    <property type="match status" value="1"/>
</dbReference>
<dbReference type="RefSeq" id="XP_070854601.1">
    <property type="nucleotide sequence ID" value="XM_070998500.1"/>
</dbReference>
<dbReference type="GeneID" id="139354280"/>
<dbReference type="Proteomes" id="UP001652628">
    <property type="component" value="Chromosome 2"/>
</dbReference>
<dbReference type="Gene3D" id="3.10.10.10">
    <property type="entry name" value="HIV Type 1 Reverse Transcriptase, subunit A, domain 1"/>
    <property type="match status" value="1"/>
</dbReference>
<dbReference type="Gene3D" id="1.10.340.70">
    <property type="match status" value="1"/>
</dbReference>
<reference evidence="3" key="1">
    <citation type="submission" date="2025-08" db="UniProtKB">
        <authorList>
            <consortium name="RefSeq"/>
        </authorList>
    </citation>
    <scope>IDENTIFICATION</scope>
</reference>
<dbReference type="PANTHER" id="PTHR47331">
    <property type="entry name" value="PHD-TYPE DOMAIN-CONTAINING PROTEIN"/>
    <property type="match status" value="1"/>
</dbReference>